<evidence type="ECO:0000256" key="2">
    <source>
        <dbReference type="SAM" id="MobiDB-lite"/>
    </source>
</evidence>
<dbReference type="InterPro" id="IPR044822">
    <property type="entry name" value="Myb_DNA-bind_4"/>
</dbReference>
<evidence type="ECO:0000259" key="3">
    <source>
        <dbReference type="Pfam" id="PF13837"/>
    </source>
</evidence>
<organism evidence="4 5">
    <name type="scientific">Carex littledalei</name>
    <dbReference type="NCBI Taxonomy" id="544730"/>
    <lineage>
        <taxon>Eukaryota</taxon>
        <taxon>Viridiplantae</taxon>
        <taxon>Streptophyta</taxon>
        <taxon>Embryophyta</taxon>
        <taxon>Tracheophyta</taxon>
        <taxon>Spermatophyta</taxon>
        <taxon>Magnoliopsida</taxon>
        <taxon>Liliopsida</taxon>
        <taxon>Poales</taxon>
        <taxon>Cyperaceae</taxon>
        <taxon>Cyperoideae</taxon>
        <taxon>Cariceae</taxon>
        <taxon>Carex</taxon>
        <taxon>Carex subgen. Euthyceras</taxon>
    </lineage>
</organism>
<feature type="region of interest" description="Disordered" evidence="2">
    <location>
        <begin position="271"/>
        <end position="372"/>
    </location>
</feature>
<sequence length="493" mass="54526">MERGDSINMGMPTPDMNSSASMVGLDMQLSSHGHHPSHLQFHPHDPNSQPHHGHGPIRHHQSSNASPSPYSPYGPSVARVRQGAPLAQHVADPDDSDVVSKRPGGGPASQQACPWGRMKWTEGMVRLLIAEVYRIGDDGGGTDGGDHHVLSAKGANRAGGAAKGKWKSVSKSMMDKGYSVSPQQCEDKFNDLNKRYKRVIDLLGKGIACRVVENPTLLDSMDHLSPKAKEEVRKLLSSKHLFFPEMCAYHNAGAPPCTGTASQHPLNSQVNVQSDQQQCMHHQSTGGTEPARYQQVNHPKHNGHAVGSSDEEEDNNMSDNESNDSSNKEDGGYDSDYYQRGEVGVVKKQRNAKHATNSPPLSLSLSSTSGGSTAVQQLKNELAGVIANGGENVRHWMKRRSAELEEQRLGYQCRAYQLERQRFKWLRYSTNKEREMEKMRLHNDRLRLENERMLLLIRQKEMEVCGFENTGTGAAAASSTEQLQLQQPQHIQK</sequence>
<protein>
    <submittedName>
        <fullName evidence="4">Myb/SANT-like DNA-binding domain-containing protein</fullName>
    </submittedName>
</protein>
<feature type="region of interest" description="Disordered" evidence="2">
    <location>
        <begin position="1"/>
        <end position="115"/>
    </location>
</feature>
<reference evidence="4" key="1">
    <citation type="submission" date="2020-01" db="EMBL/GenBank/DDBJ databases">
        <title>Genome sequence of Kobresia littledalei, the first chromosome-level genome in the family Cyperaceae.</title>
        <authorList>
            <person name="Qu G."/>
        </authorList>
    </citation>
    <scope>NUCLEOTIDE SEQUENCE</scope>
    <source>
        <strain evidence="4">C.B.Clarke</strain>
        <tissue evidence="4">Leaf</tissue>
    </source>
</reference>
<evidence type="ECO:0000256" key="1">
    <source>
        <dbReference type="SAM" id="Coils"/>
    </source>
</evidence>
<feature type="domain" description="Myb/SANT-like DNA-binding" evidence="3">
    <location>
        <begin position="117"/>
        <end position="202"/>
    </location>
</feature>
<dbReference type="Gene3D" id="1.10.10.60">
    <property type="entry name" value="Homeodomain-like"/>
    <property type="match status" value="1"/>
</dbReference>
<keyword evidence="1" id="KW-0175">Coiled coil</keyword>
<dbReference type="PANTHER" id="PTHR46327">
    <property type="entry name" value="F16F4.11 PROTEIN-RELATED"/>
    <property type="match status" value="1"/>
</dbReference>
<accession>A0A833V7J5</accession>
<feature type="compositionally biased region" description="Basic residues" evidence="2">
    <location>
        <begin position="51"/>
        <end position="61"/>
    </location>
</feature>
<dbReference type="Pfam" id="PF13837">
    <property type="entry name" value="Myb_DNA-bind_4"/>
    <property type="match status" value="1"/>
</dbReference>
<feature type="coiled-coil region" evidence="1">
    <location>
        <begin position="429"/>
        <end position="463"/>
    </location>
</feature>
<keyword evidence="5" id="KW-1185">Reference proteome</keyword>
<evidence type="ECO:0000313" key="4">
    <source>
        <dbReference type="EMBL" id="KAF3327627.1"/>
    </source>
</evidence>
<name>A0A833V7J5_9POAL</name>
<feature type="compositionally biased region" description="Low complexity" evidence="2">
    <location>
        <begin position="358"/>
        <end position="372"/>
    </location>
</feature>
<dbReference type="OrthoDB" id="784295at2759"/>
<comment type="caution">
    <text evidence="4">The sequence shown here is derived from an EMBL/GenBank/DDBJ whole genome shotgun (WGS) entry which is preliminary data.</text>
</comment>
<dbReference type="GO" id="GO:0003677">
    <property type="term" value="F:DNA binding"/>
    <property type="evidence" value="ECO:0007669"/>
    <property type="project" value="UniProtKB-KW"/>
</dbReference>
<dbReference type="Proteomes" id="UP000623129">
    <property type="component" value="Unassembled WGS sequence"/>
</dbReference>
<proteinExistence type="predicted"/>
<feature type="compositionally biased region" description="Low complexity" evidence="2">
    <location>
        <begin position="62"/>
        <end position="76"/>
    </location>
</feature>
<gene>
    <name evidence="4" type="ORF">FCM35_KLT07745</name>
</gene>
<dbReference type="PANTHER" id="PTHR46327:SF2">
    <property type="entry name" value="SEQUENCE-SPECIFIC DNA BINDING TRANSCRIPTION FACTOR"/>
    <property type="match status" value="1"/>
</dbReference>
<keyword evidence="4" id="KW-0238">DNA-binding</keyword>
<dbReference type="EMBL" id="SWLB01000017">
    <property type="protein sequence ID" value="KAF3327627.1"/>
    <property type="molecule type" value="Genomic_DNA"/>
</dbReference>
<dbReference type="AlphaFoldDB" id="A0A833V7J5"/>
<evidence type="ECO:0000313" key="5">
    <source>
        <dbReference type="Proteomes" id="UP000623129"/>
    </source>
</evidence>
<feature type="region of interest" description="Disordered" evidence="2">
    <location>
        <begin position="473"/>
        <end position="493"/>
    </location>
</feature>